<dbReference type="EMBL" id="FORO01000016">
    <property type="protein sequence ID" value="SFJ17738.1"/>
    <property type="molecule type" value="Genomic_DNA"/>
</dbReference>
<dbReference type="GeneID" id="14208257"/>
<dbReference type="OrthoDB" id="7820at2157"/>
<evidence type="ECO:0000256" key="2">
    <source>
        <dbReference type="SAM" id="MobiDB-lite"/>
    </source>
</evidence>
<accession>A0A1I3P864</accession>
<protein>
    <submittedName>
        <fullName evidence="3">Tungstate/molybdate binding protein</fullName>
    </submittedName>
</protein>
<organism evidence="3 4">
    <name type="scientific">Natronobacterium gregoryi</name>
    <dbReference type="NCBI Taxonomy" id="44930"/>
    <lineage>
        <taxon>Archaea</taxon>
        <taxon>Methanobacteriati</taxon>
        <taxon>Methanobacteriota</taxon>
        <taxon>Stenosarchaea group</taxon>
        <taxon>Halobacteria</taxon>
        <taxon>Halobacteriales</taxon>
        <taxon>Natrialbaceae</taxon>
        <taxon>Natronobacterium</taxon>
    </lineage>
</organism>
<gene>
    <name evidence="3" type="ORF">SAMN05443661_11665</name>
</gene>
<feature type="region of interest" description="Disordered" evidence="2">
    <location>
        <begin position="296"/>
        <end position="315"/>
    </location>
</feature>
<dbReference type="InterPro" id="IPR050682">
    <property type="entry name" value="ModA/WtpA"/>
</dbReference>
<dbReference type="CDD" id="cd13540">
    <property type="entry name" value="PBP2_ModA_WtpA"/>
    <property type="match status" value="1"/>
</dbReference>
<sequence>MSTTGDHTDSRVRRRALLGTVGSVAGFTVAGCLGSTPSVSVLSAGSLAHTFEDHVGPAFKDETGIDVHGEYYGTNAVMRMIEDRTKHPDVVASADATLLRDRLYDEFTDWDLEFAANSVGIGYNDDTEFGRRLEDGESWYELALDADEGDLAIGDPDLDPLGYRAIQAFELAESEHDLDGFREEMLALVYKEPEEPQIMAGVESGSRAGAIVYRNMAVDHDMPFLEFPAAYNFADPELADHYAMASYTTDEEGYTAEGRPVTYNATVVDDADDPGAGHQLVAFLVDNPDLLEDAGLTVGESFPRPSGNVPEEVER</sequence>
<evidence type="ECO:0000313" key="4">
    <source>
        <dbReference type="Proteomes" id="UP000182829"/>
    </source>
</evidence>
<dbReference type="Proteomes" id="UP000182829">
    <property type="component" value="Unassembled WGS sequence"/>
</dbReference>
<dbReference type="OMA" id="PCGYRSV"/>
<proteinExistence type="inferred from homology"/>
<dbReference type="Pfam" id="PF13531">
    <property type="entry name" value="SBP_bac_11"/>
    <property type="match status" value="1"/>
</dbReference>
<reference evidence="3 4" key="1">
    <citation type="submission" date="2016-10" db="EMBL/GenBank/DDBJ databases">
        <authorList>
            <person name="de Groot N.N."/>
        </authorList>
    </citation>
    <scope>NUCLEOTIDE SEQUENCE [LARGE SCALE GENOMIC DNA]</scope>
    <source>
        <strain evidence="3 4">SP2</strain>
    </source>
</reference>
<dbReference type="GO" id="GO:0030973">
    <property type="term" value="F:molybdate ion binding"/>
    <property type="evidence" value="ECO:0007669"/>
    <property type="project" value="TreeGrafter"/>
</dbReference>
<evidence type="ECO:0000313" key="3">
    <source>
        <dbReference type="EMBL" id="SFJ17738.1"/>
    </source>
</evidence>
<dbReference type="AlphaFoldDB" id="A0A1I3P864"/>
<dbReference type="RefSeq" id="WP_005579510.1">
    <property type="nucleotide sequence ID" value="NZ_FORO01000016.1"/>
</dbReference>
<comment type="similarity">
    <text evidence="1">Belongs to the bacterial solute-binding protein 1 family. WtpA subfamily.</text>
</comment>
<evidence type="ECO:0000256" key="1">
    <source>
        <dbReference type="ARBA" id="ARBA00009438"/>
    </source>
</evidence>
<dbReference type="SUPFAM" id="SSF53850">
    <property type="entry name" value="Periplasmic binding protein-like II"/>
    <property type="match status" value="1"/>
</dbReference>
<dbReference type="GO" id="GO:0015689">
    <property type="term" value="P:molybdate ion transport"/>
    <property type="evidence" value="ECO:0007669"/>
    <property type="project" value="TreeGrafter"/>
</dbReference>
<dbReference type="Gene3D" id="3.40.190.10">
    <property type="entry name" value="Periplasmic binding protein-like II"/>
    <property type="match status" value="2"/>
</dbReference>
<name>A0A1I3P864_9EURY</name>
<dbReference type="PANTHER" id="PTHR30632:SF16">
    <property type="entry name" value="MOLYBDATE_TUNGSTATE-BINDING PROTEIN WTPA"/>
    <property type="match status" value="1"/>
</dbReference>
<dbReference type="PANTHER" id="PTHR30632">
    <property type="entry name" value="MOLYBDATE-BINDING PERIPLASMIC PROTEIN"/>
    <property type="match status" value="1"/>
</dbReference>